<dbReference type="Proteomes" id="UP000191554">
    <property type="component" value="Unassembled WGS sequence"/>
</dbReference>
<proteinExistence type="predicted"/>
<organism evidence="1 2">
    <name type="scientific">Ruminiclostridium hungatei</name>
    <name type="common">Clostridium hungatei</name>
    <dbReference type="NCBI Taxonomy" id="48256"/>
    <lineage>
        <taxon>Bacteria</taxon>
        <taxon>Bacillati</taxon>
        <taxon>Bacillota</taxon>
        <taxon>Clostridia</taxon>
        <taxon>Eubacteriales</taxon>
        <taxon>Oscillospiraceae</taxon>
        <taxon>Ruminiclostridium</taxon>
    </lineage>
</organism>
<keyword evidence="2" id="KW-1185">Reference proteome</keyword>
<comment type="caution">
    <text evidence="1">The sequence shown here is derived from an EMBL/GenBank/DDBJ whole genome shotgun (WGS) entry which is preliminary data.</text>
</comment>
<evidence type="ECO:0000313" key="1">
    <source>
        <dbReference type="EMBL" id="OPX42933.1"/>
    </source>
</evidence>
<reference evidence="1 2" key="1">
    <citation type="submission" date="2017-03" db="EMBL/GenBank/DDBJ databases">
        <title>Genome sequence of Clostridium hungatei DSM 14427.</title>
        <authorList>
            <person name="Poehlein A."/>
            <person name="Daniel R."/>
        </authorList>
    </citation>
    <scope>NUCLEOTIDE SEQUENCE [LARGE SCALE GENOMIC DNA]</scope>
    <source>
        <strain evidence="1 2">DSM 14427</strain>
    </source>
</reference>
<evidence type="ECO:0000313" key="2">
    <source>
        <dbReference type="Proteomes" id="UP000191554"/>
    </source>
</evidence>
<protein>
    <submittedName>
        <fullName evidence="1">Uncharacterized protein</fullName>
    </submittedName>
</protein>
<dbReference type="OrthoDB" id="1739528at2"/>
<accession>A0A1V4SGS1</accession>
<dbReference type="RefSeq" id="WP_080065516.1">
    <property type="nucleotide sequence ID" value="NZ_MZGX01000022.1"/>
</dbReference>
<gene>
    <name evidence="1" type="ORF">CLHUN_30770</name>
</gene>
<name>A0A1V4SGS1_RUMHU</name>
<dbReference type="AlphaFoldDB" id="A0A1V4SGS1"/>
<dbReference type="EMBL" id="MZGX01000022">
    <property type="protein sequence ID" value="OPX42933.1"/>
    <property type="molecule type" value="Genomic_DNA"/>
</dbReference>
<dbReference type="STRING" id="48256.CLHUN_30770"/>
<sequence length="104" mass="12029">MKQEKCCSNCQRGTSMHLTKDILCKYRGIVTPDYICFKYKSSADLPQVQQPSYKCAHCEYFLVELDSENQNLGKCKLFSARDFDGNTRNACSKFSRKMFIEEVS</sequence>